<dbReference type="Gene3D" id="3.60.10.10">
    <property type="entry name" value="Endonuclease/exonuclease/phosphatase"/>
    <property type="match status" value="1"/>
</dbReference>
<accession>A0ABQ8TPY1</accession>
<dbReference type="Proteomes" id="UP001148838">
    <property type="component" value="Unassembled WGS sequence"/>
</dbReference>
<dbReference type="EMBL" id="JAJSOF020000005">
    <property type="protein sequence ID" value="KAJ4447664.1"/>
    <property type="molecule type" value="Genomic_DNA"/>
</dbReference>
<evidence type="ECO:0000313" key="1">
    <source>
        <dbReference type="EMBL" id="KAJ4447664.1"/>
    </source>
</evidence>
<reference evidence="1 2" key="1">
    <citation type="journal article" date="2022" name="Allergy">
        <title>Genome assembly and annotation of Periplaneta americana reveal a comprehensive cockroach allergen profile.</title>
        <authorList>
            <person name="Wang L."/>
            <person name="Xiong Q."/>
            <person name="Saelim N."/>
            <person name="Wang L."/>
            <person name="Nong W."/>
            <person name="Wan A.T."/>
            <person name="Shi M."/>
            <person name="Liu X."/>
            <person name="Cao Q."/>
            <person name="Hui J.H.L."/>
            <person name="Sookrung N."/>
            <person name="Leung T.F."/>
            <person name="Tungtrongchitr A."/>
            <person name="Tsui S.K.W."/>
        </authorList>
    </citation>
    <scope>NUCLEOTIDE SEQUENCE [LARGE SCALE GENOMIC DNA]</scope>
    <source>
        <strain evidence="1">PWHHKU_190912</strain>
    </source>
</reference>
<dbReference type="InterPro" id="IPR036691">
    <property type="entry name" value="Endo/exonu/phosph_ase_sf"/>
</dbReference>
<gene>
    <name evidence="1" type="ORF">ANN_09671</name>
</gene>
<organism evidence="1 2">
    <name type="scientific">Periplaneta americana</name>
    <name type="common">American cockroach</name>
    <name type="synonym">Blatta americana</name>
    <dbReference type="NCBI Taxonomy" id="6978"/>
    <lineage>
        <taxon>Eukaryota</taxon>
        <taxon>Metazoa</taxon>
        <taxon>Ecdysozoa</taxon>
        <taxon>Arthropoda</taxon>
        <taxon>Hexapoda</taxon>
        <taxon>Insecta</taxon>
        <taxon>Pterygota</taxon>
        <taxon>Neoptera</taxon>
        <taxon>Polyneoptera</taxon>
        <taxon>Dictyoptera</taxon>
        <taxon>Blattodea</taxon>
        <taxon>Blattoidea</taxon>
        <taxon>Blattidae</taxon>
        <taxon>Blattinae</taxon>
        <taxon>Periplaneta</taxon>
    </lineage>
</organism>
<evidence type="ECO:0000313" key="2">
    <source>
        <dbReference type="Proteomes" id="UP001148838"/>
    </source>
</evidence>
<protein>
    <submittedName>
        <fullName evidence="1">Uncharacterized protein</fullName>
    </submittedName>
</protein>
<dbReference type="SUPFAM" id="SSF56219">
    <property type="entry name" value="DNase I-like"/>
    <property type="match status" value="1"/>
</dbReference>
<proteinExistence type="predicted"/>
<name>A0ABQ8TPY1_PERAM</name>
<keyword evidence="2" id="KW-1185">Reference proteome</keyword>
<comment type="caution">
    <text evidence="1">The sequence shown here is derived from an EMBL/GenBank/DDBJ whole genome shotgun (WGS) entry which is preliminary data.</text>
</comment>
<sequence>MAGLCDGGNEPTGSLRINIINAYHPYLHDNNRNTKGNHLVTLLPSLNVVQVPLPAPTRLPTPTQQFTTPDKIFLSPRLHNRLTNTLVLPPLNSDHAPILIKLACPFYRPQPVNEAICIRDYRNADWQKFKDYISNSLPHFAITKDEDIDTAETLFVQVLNEAFQDSIPQKRLTTDCRRTLPPDIVKIIKTKRAAHRLYMRPHEDEERRIYRCLQEDVKDAIQRYETRRWDKFIQKVDKDRLNAPKRFWETIKRIRGKYHYTSHPLRNRQQTIIDTPGKLEVFRQFLSNTHTQHQYTQISTKIITISLQIISIIIIFSITHFQHQHHDQLTTPFLTSPN</sequence>